<reference evidence="3 4" key="1">
    <citation type="submission" date="2018-06" db="EMBL/GenBank/DDBJ databases">
        <title>Genomic Encyclopedia of Type Strains, Phase IV (KMG-IV): sequencing the most valuable type-strain genomes for metagenomic binning, comparative biology and taxonomic classification.</title>
        <authorList>
            <person name="Goeker M."/>
        </authorList>
    </citation>
    <scope>NUCLEOTIDE SEQUENCE [LARGE SCALE GENOMIC DNA]</scope>
    <source>
        <strain evidence="3 4">DSM 25532</strain>
    </source>
</reference>
<dbReference type="SUPFAM" id="SSF52255">
    <property type="entry name" value="N5-CAIR mutase (phosphoribosylaminoimidazole carboxylase, PurE)"/>
    <property type="match status" value="1"/>
</dbReference>
<comment type="caution">
    <text evidence="3">The sequence shown here is derived from an EMBL/GenBank/DDBJ whole genome shotgun (WGS) entry which is preliminary data.</text>
</comment>
<keyword evidence="1" id="KW-0658">Purine biosynthesis</keyword>
<dbReference type="Proteomes" id="UP000253426">
    <property type="component" value="Unassembled WGS sequence"/>
</dbReference>
<proteinExistence type="predicted"/>
<feature type="domain" description="PurE" evidence="2">
    <location>
        <begin position="39"/>
        <end position="171"/>
    </location>
</feature>
<protein>
    <submittedName>
        <fullName evidence="3">5-(Carboxyamino)imidazole ribonucleotide mutase</fullName>
    </submittedName>
</protein>
<dbReference type="GO" id="GO:0006189">
    <property type="term" value="P:'de novo' IMP biosynthetic process"/>
    <property type="evidence" value="ECO:0007669"/>
    <property type="project" value="InterPro"/>
</dbReference>
<dbReference type="AlphaFoldDB" id="A0A366H1Y7"/>
<evidence type="ECO:0000256" key="1">
    <source>
        <dbReference type="ARBA" id="ARBA00022755"/>
    </source>
</evidence>
<dbReference type="Gene3D" id="3.40.50.1970">
    <property type="match status" value="1"/>
</dbReference>
<dbReference type="PANTHER" id="PTHR23046">
    <property type="entry name" value="PHOSPHORIBOSYLAMINOIMIDAZOLE CARBOXYLASE CATALYTIC SUBUNIT"/>
    <property type="match status" value="1"/>
</dbReference>
<dbReference type="SMART" id="SM01001">
    <property type="entry name" value="AIRC"/>
    <property type="match status" value="1"/>
</dbReference>
<sequence>MDCSAAVISRKCISNKRGFAPSFDSLPNNNQPPYHHTLVKIVIIYGSANDQAFMQPGRDYMDKEKVAYEERVLSAHRNHAELAEYLKQLNASGEKIVIVAVAGLSAALPGVVAVQTEYPVVGVPVPGGPLNGIDALLSICQVPGQVPLGTVGLHSKAGLNACMFAHRILKLAQ</sequence>
<dbReference type="EMBL" id="QNRR01000019">
    <property type="protein sequence ID" value="RBP35900.1"/>
    <property type="molecule type" value="Genomic_DNA"/>
</dbReference>
<dbReference type="InterPro" id="IPR000031">
    <property type="entry name" value="PurE_dom"/>
</dbReference>
<gene>
    <name evidence="3" type="ORF">DES53_11966</name>
</gene>
<evidence type="ECO:0000313" key="4">
    <source>
        <dbReference type="Proteomes" id="UP000253426"/>
    </source>
</evidence>
<dbReference type="Pfam" id="PF00731">
    <property type="entry name" value="AIRC"/>
    <property type="match status" value="1"/>
</dbReference>
<name>A0A366H1Y7_9BACT</name>
<dbReference type="PANTHER" id="PTHR23046:SF2">
    <property type="entry name" value="PHOSPHORIBOSYLAMINOIMIDAZOLE CARBOXYLASE"/>
    <property type="match status" value="1"/>
</dbReference>
<accession>A0A366H1Y7</accession>
<dbReference type="InterPro" id="IPR024694">
    <property type="entry name" value="PurE_prokaryotes"/>
</dbReference>
<evidence type="ECO:0000259" key="2">
    <source>
        <dbReference type="SMART" id="SM01001"/>
    </source>
</evidence>
<organism evidence="3 4">
    <name type="scientific">Roseimicrobium gellanilyticum</name>
    <dbReference type="NCBI Taxonomy" id="748857"/>
    <lineage>
        <taxon>Bacteria</taxon>
        <taxon>Pseudomonadati</taxon>
        <taxon>Verrucomicrobiota</taxon>
        <taxon>Verrucomicrobiia</taxon>
        <taxon>Verrucomicrobiales</taxon>
        <taxon>Verrucomicrobiaceae</taxon>
        <taxon>Roseimicrobium</taxon>
    </lineage>
</organism>
<evidence type="ECO:0000313" key="3">
    <source>
        <dbReference type="EMBL" id="RBP35900.1"/>
    </source>
</evidence>
<keyword evidence="4" id="KW-1185">Reference proteome</keyword>